<evidence type="ECO:0000313" key="1">
    <source>
        <dbReference type="EMBL" id="MQA40211.1"/>
    </source>
</evidence>
<evidence type="ECO:0000313" key="2">
    <source>
        <dbReference type="Proteomes" id="UP000440498"/>
    </source>
</evidence>
<accession>A0A6A7N5M5</accession>
<dbReference type="Proteomes" id="UP000440498">
    <property type="component" value="Unassembled WGS sequence"/>
</dbReference>
<organism evidence="1 2">
    <name type="scientific">Rugamonas aquatica</name>
    <dbReference type="NCBI Taxonomy" id="2743357"/>
    <lineage>
        <taxon>Bacteria</taxon>
        <taxon>Pseudomonadati</taxon>
        <taxon>Pseudomonadota</taxon>
        <taxon>Betaproteobacteria</taxon>
        <taxon>Burkholderiales</taxon>
        <taxon>Oxalobacteraceae</taxon>
        <taxon>Telluria group</taxon>
        <taxon>Rugamonas</taxon>
    </lineage>
</organism>
<sequence length="161" mass="18345">MNNKDIYYSCVTLIAYEISQWLYNEIHYVWCTHYFDPPSRLNPYNSVPPSSNPRALYWSLMKDVEALDLHSSRINTVRAGIQRGAASRLHQGMIGASQYREILKLIRLAQPANFKPLMLVIPGAPVTAMLNAVTVAQRASLFSEEYIIESLPRNLFDAIEL</sequence>
<keyword evidence="2" id="KW-1185">Reference proteome</keyword>
<reference evidence="1 2" key="1">
    <citation type="submission" date="2019-10" db="EMBL/GenBank/DDBJ databases">
        <title>Two novel species isolated from a subtropical stream in China.</title>
        <authorList>
            <person name="Lu H."/>
        </authorList>
    </citation>
    <scope>NUCLEOTIDE SEQUENCE [LARGE SCALE GENOMIC DNA]</scope>
    <source>
        <strain evidence="1 2">FT29W</strain>
    </source>
</reference>
<comment type="caution">
    <text evidence="1">The sequence shown here is derived from an EMBL/GenBank/DDBJ whole genome shotgun (WGS) entry which is preliminary data.</text>
</comment>
<dbReference type="EMBL" id="WHUG01000007">
    <property type="protein sequence ID" value="MQA40211.1"/>
    <property type="molecule type" value="Genomic_DNA"/>
</dbReference>
<proteinExistence type="predicted"/>
<dbReference type="RefSeq" id="WP_152839414.1">
    <property type="nucleotide sequence ID" value="NZ_WHUG01000007.1"/>
</dbReference>
<dbReference type="AlphaFoldDB" id="A0A6A7N5M5"/>
<name>A0A6A7N5M5_9BURK</name>
<gene>
    <name evidence="1" type="ORF">GEV02_18840</name>
</gene>
<protein>
    <submittedName>
        <fullName evidence="1">Uncharacterized protein</fullName>
    </submittedName>
</protein>